<dbReference type="InterPro" id="IPR001537">
    <property type="entry name" value="SpoU_MeTrfase"/>
</dbReference>
<sequence>MFDIVLYEPEIPQNTGNIMRTCVAIGAKLHLIEPLGFKIDEQKLRRSALDYYEHLNYVIYKDFNDFAAKNKGTYLFLTRYGKKNYADIDYPKFEEPLYLIFGKESTGVDKKILAKHLDYCYRIPTTDKVRSLNLSNAVAIVSYEVLRQFNYFDLIQTEPETHKGKDFLDQFIEKEDEL</sequence>
<feature type="binding site" evidence="6 7">
    <location>
        <position position="131"/>
    </location>
    <ligand>
        <name>S-adenosyl-L-methionine</name>
        <dbReference type="ChEBI" id="CHEBI:59789"/>
    </ligand>
</feature>
<evidence type="ECO:0000256" key="2">
    <source>
        <dbReference type="ARBA" id="ARBA00022603"/>
    </source>
</evidence>
<comment type="catalytic activity">
    <reaction evidence="6">
        <text>5-carboxymethylaminomethyluridine(34) in tRNA(Leu) + S-adenosyl-L-methionine = 5-carboxymethylaminomethyl-2'-O-methyluridine(34) in tRNA(Leu) + S-adenosyl-L-homocysteine + H(+)</text>
        <dbReference type="Rhea" id="RHEA:43088"/>
        <dbReference type="Rhea" id="RHEA-COMP:10333"/>
        <dbReference type="Rhea" id="RHEA-COMP:10334"/>
        <dbReference type="ChEBI" id="CHEBI:15378"/>
        <dbReference type="ChEBI" id="CHEBI:57856"/>
        <dbReference type="ChEBI" id="CHEBI:59789"/>
        <dbReference type="ChEBI" id="CHEBI:74508"/>
        <dbReference type="ChEBI" id="CHEBI:74511"/>
        <dbReference type="EC" id="2.1.1.207"/>
    </reaction>
</comment>
<evidence type="ECO:0000313" key="10">
    <source>
        <dbReference type="Proteomes" id="UP001431532"/>
    </source>
</evidence>
<dbReference type="InterPro" id="IPR016914">
    <property type="entry name" value="TrmL"/>
</dbReference>
<comment type="subcellular location">
    <subcellularLocation>
        <location evidence="6">Cytoplasm</location>
    </subcellularLocation>
</comment>
<keyword evidence="4 6" id="KW-0949">S-adenosyl-L-methionine</keyword>
<dbReference type="Proteomes" id="UP001431532">
    <property type="component" value="Unassembled WGS sequence"/>
</dbReference>
<dbReference type="EC" id="2.1.1.207" evidence="6"/>
<keyword evidence="3 6" id="KW-0808">Transferase</keyword>
<dbReference type="InterPro" id="IPR029026">
    <property type="entry name" value="tRNA_m1G_MTases_N"/>
</dbReference>
<dbReference type="SUPFAM" id="SSF75217">
    <property type="entry name" value="alpha/beta knot"/>
    <property type="match status" value="1"/>
</dbReference>
<feature type="binding site" evidence="6 7">
    <location>
        <position position="77"/>
    </location>
    <ligand>
        <name>S-adenosyl-L-methionine</name>
        <dbReference type="ChEBI" id="CHEBI:59789"/>
    </ligand>
</feature>
<comment type="catalytic activity">
    <reaction evidence="6">
        <text>cytidine(34) in tRNA + S-adenosyl-L-methionine = 2'-O-methylcytidine(34) in tRNA + S-adenosyl-L-homocysteine + H(+)</text>
        <dbReference type="Rhea" id="RHEA:43084"/>
        <dbReference type="Rhea" id="RHEA-COMP:10331"/>
        <dbReference type="Rhea" id="RHEA-COMP:10332"/>
        <dbReference type="ChEBI" id="CHEBI:15378"/>
        <dbReference type="ChEBI" id="CHEBI:57856"/>
        <dbReference type="ChEBI" id="CHEBI:59789"/>
        <dbReference type="ChEBI" id="CHEBI:74495"/>
        <dbReference type="ChEBI" id="CHEBI:82748"/>
        <dbReference type="EC" id="2.1.1.207"/>
    </reaction>
</comment>
<dbReference type="InterPro" id="IPR029028">
    <property type="entry name" value="Alpha/beta_knot_MTases"/>
</dbReference>
<dbReference type="GO" id="GO:0003723">
    <property type="term" value="F:RNA binding"/>
    <property type="evidence" value="ECO:0007669"/>
    <property type="project" value="InterPro"/>
</dbReference>
<dbReference type="Pfam" id="PF00588">
    <property type="entry name" value="SpoU_methylase"/>
    <property type="match status" value="1"/>
</dbReference>
<evidence type="ECO:0000256" key="3">
    <source>
        <dbReference type="ARBA" id="ARBA00022679"/>
    </source>
</evidence>
<keyword evidence="10" id="KW-1185">Reference proteome</keyword>
<feature type="domain" description="tRNA/rRNA methyltransferase SpoU type" evidence="8">
    <location>
        <begin position="3"/>
        <end position="143"/>
    </location>
</feature>
<dbReference type="PANTHER" id="PTHR42971:SF1">
    <property type="entry name" value="TRNA (CYTIDINE(34)-2'-O)-METHYLTRANSFERASE"/>
    <property type="match status" value="1"/>
</dbReference>
<dbReference type="Gene3D" id="3.40.1280.10">
    <property type="match status" value="1"/>
</dbReference>
<dbReference type="GO" id="GO:0008175">
    <property type="term" value="F:tRNA methyltransferase activity"/>
    <property type="evidence" value="ECO:0007669"/>
    <property type="project" value="UniProtKB-UniRule"/>
</dbReference>
<keyword evidence="2 6" id="KW-0489">Methyltransferase</keyword>
<gene>
    <name evidence="9" type="ORF">QJ521_03010</name>
</gene>
<reference evidence="9" key="1">
    <citation type="submission" date="2023-05" db="EMBL/GenBank/DDBJ databases">
        <title>Mariniplasma microaerophilum sp. nov., a novel anaerobic mollicute isolated from terrestrial mud volcano, Taman Peninsula, Russia.</title>
        <authorList>
            <person name="Khomyakova M.A."/>
            <person name="Merkel A.Y."/>
            <person name="Slobodkin A.I."/>
        </authorList>
    </citation>
    <scope>NUCLEOTIDE SEQUENCE</scope>
    <source>
        <strain evidence="9">M4Ah</strain>
    </source>
</reference>
<evidence type="ECO:0000259" key="8">
    <source>
        <dbReference type="Pfam" id="PF00588"/>
    </source>
</evidence>
<dbReference type="PANTHER" id="PTHR42971">
    <property type="entry name" value="TRNA (CYTIDINE(34)-2'-O)-METHYLTRANSFERASE"/>
    <property type="match status" value="1"/>
</dbReference>
<proteinExistence type="inferred from homology"/>
<dbReference type="CDD" id="cd18094">
    <property type="entry name" value="SpoU-like_TrmL"/>
    <property type="match status" value="1"/>
</dbReference>
<keyword evidence="5 6" id="KW-0819">tRNA processing</keyword>
<protein>
    <recommendedName>
        <fullName evidence="6">Putative tRNA (cytidine(34)-2'-O)-methyltransferase</fullName>
        <ecNumber evidence="6">2.1.1.207</ecNumber>
    </recommendedName>
    <alternativeName>
        <fullName evidence="6">tRNA (cytidine/uridine-2'-O-)-methyltransferase</fullName>
    </alternativeName>
</protein>
<evidence type="ECO:0000256" key="1">
    <source>
        <dbReference type="ARBA" id="ARBA00022490"/>
    </source>
</evidence>
<evidence type="ECO:0000256" key="5">
    <source>
        <dbReference type="ARBA" id="ARBA00022694"/>
    </source>
</evidence>
<comment type="caution">
    <text evidence="9">The sequence shown here is derived from an EMBL/GenBank/DDBJ whole genome shotgun (WGS) entry which is preliminary data.</text>
</comment>
<evidence type="ECO:0000256" key="6">
    <source>
        <dbReference type="HAMAP-Rule" id="MF_01885"/>
    </source>
</evidence>
<feature type="binding site" evidence="6 7">
    <location>
        <position position="102"/>
    </location>
    <ligand>
        <name>S-adenosyl-L-methionine</name>
        <dbReference type="ChEBI" id="CHEBI:59789"/>
    </ligand>
</feature>
<accession>A0AAW6U6W5</accession>
<name>A0AAW6U6W5_9MOLU</name>
<feature type="binding site" evidence="6 7">
    <location>
        <position position="123"/>
    </location>
    <ligand>
        <name>S-adenosyl-L-methionine</name>
        <dbReference type="ChEBI" id="CHEBI:59789"/>
    </ligand>
</feature>
<evidence type="ECO:0000256" key="7">
    <source>
        <dbReference type="PIRSR" id="PIRSR029256-1"/>
    </source>
</evidence>
<dbReference type="EMBL" id="JASCXW010000005">
    <property type="protein sequence ID" value="MDI6452525.1"/>
    <property type="molecule type" value="Genomic_DNA"/>
</dbReference>
<comment type="similarity">
    <text evidence="6">Belongs to the class IV-like SAM-binding methyltransferase superfamily. RNA methyltransferase TrmH family. TrmL subfamily.</text>
</comment>
<evidence type="ECO:0000313" key="9">
    <source>
        <dbReference type="EMBL" id="MDI6452525.1"/>
    </source>
</evidence>
<dbReference type="GO" id="GO:0008757">
    <property type="term" value="F:S-adenosylmethionine-dependent methyltransferase activity"/>
    <property type="evidence" value="ECO:0007669"/>
    <property type="project" value="UniProtKB-UniRule"/>
</dbReference>
<dbReference type="RefSeq" id="WP_282838940.1">
    <property type="nucleotide sequence ID" value="NZ_JASCXW010000005.1"/>
</dbReference>
<dbReference type="GO" id="GO:0005737">
    <property type="term" value="C:cytoplasm"/>
    <property type="evidence" value="ECO:0007669"/>
    <property type="project" value="UniProtKB-SubCell"/>
</dbReference>
<dbReference type="GO" id="GO:0002130">
    <property type="term" value="P:wobble position ribose methylation"/>
    <property type="evidence" value="ECO:0007669"/>
    <property type="project" value="TreeGrafter"/>
</dbReference>
<evidence type="ECO:0000256" key="4">
    <source>
        <dbReference type="ARBA" id="ARBA00022691"/>
    </source>
</evidence>
<dbReference type="AlphaFoldDB" id="A0AAW6U6W5"/>
<dbReference type="HAMAP" id="MF_01885">
    <property type="entry name" value="tRNA_methyltr_TrmL"/>
    <property type="match status" value="1"/>
</dbReference>
<keyword evidence="1 6" id="KW-0963">Cytoplasm</keyword>
<organism evidence="9 10">
    <name type="scientific">Peloplasma aerotolerans</name>
    <dbReference type="NCBI Taxonomy" id="3044389"/>
    <lineage>
        <taxon>Bacteria</taxon>
        <taxon>Bacillati</taxon>
        <taxon>Mycoplasmatota</taxon>
        <taxon>Mollicutes</taxon>
        <taxon>Acholeplasmatales</taxon>
        <taxon>Acholeplasmataceae</taxon>
        <taxon>Peloplasma</taxon>
    </lineage>
</organism>
<dbReference type="PIRSF" id="PIRSF029256">
    <property type="entry name" value="SpoU_TrmH_prd"/>
    <property type="match status" value="1"/>
</dbReference>
<comment type="function">
    <text evidence="6">Could methylate the ribose at the nucleotide 34 wobble position in tRNA.</text>
</comment>